<evidence type="ECO:0000259" key="1">
    <source>
        <dbReference type="Pfam" id="PF07883"/>
    </source>
</evidence>
<proteinExistence type="predicted"/>
<dbReference type="Proteomes" id="UP000578819">
    <property type="component" value="Unassembled WGS sequence"/>
</dbReference>
<gene>
    <name evidence="2" type="ORF">FHR38_004973</name>
</gene>
<comment type="caution">
    <text evidence="2">The sequence shown here is derived from an EMBL/GenBank/DDBJ whole genome shotgun (WGS) entry which is preliminary data.</text>
</comment>
<dbReference type="InterPro" id="IPR011051">
    <property type="entry name" value="RmlC_Cupin_sf"/>
</dbReference>
<protein>
    <submittedName>
        <fullName evidence="2">Mannose-6-phosphate isomerase-like protein (Cupin superfamily)</fullName>
    </submittedName>
</protein>
<evidence type="ECO:0000313" key="2">
    <source>
        <dbReference type="EMBL" id="MBB4961240.1"/>
    </source>
</evidence>
<dbReference type="InterPro" id="IPR014710">
    <property type="entry name" value="RmlC-like_jellyroll"/>
</dbReference>
<evidence type="ECO:0000313" key="3">
    <source>
        <dbReference type="Proteomes" id="UP000578819"/>
    </source>
</evidence>
<dbReference type="GO" id="GO:0016853">
    <property type="term" value="F:isomerase activity"/>
    <property type="evidence" value="ECO:0007669"/>
    <property type="project" value="UniProtKB-KW"/>
</dbReference>
<dbReference type="Pfam" id="PF07883">
    <property type="entry name" value="Cupin_2"/>
    <property type="match status" value="1"/>
</dbReference>
<name>A0A7W7SUI4_9ACTN</name>
<reference evidence="2 3" key="1">
    <citation type="submission" date="2020-08" db="EMBL/GenBank/DDBJ databases">
        <title>Sequencing the genomes of 1000 actinobacteria strains.</title>
        <authorList>
            <person name="Klenk H.-P."/>
        </authorList>
    </citation>
    <scope>NUCLEOTIDE SEQUENCE [LARGE SCALE GENOMIC DNA]</scope>
    <source>
        <strain evidence="2 3">DSM 45886</strain>
    </source>
</reference>
<dbReference type="InterPro" id="IPR053146">
    <property type="entry name" value="QDO-like"/>
</dbReference>
<dbReference type="InterPro" id="IPR013096">
    <property type="entry name" value="Cupin_2"/>
</dbReference>
<dbReference type="PANTHER" id="PTHR36440">
    <property type="entry name" value="PUTATIVE (AFU_ORTHOLOGUE AFUA_8G07350)-RELATED"/>
    <property type="match status" value="1"/>
</dbReference>
<accession>A0A7W7SUI4</accession>
<dbReference type="PANTHER" id="PTHR36440:SF1">
    <property type="entry name" value="PUTATIVE (AFU_ORTHOLOGUE AFUA_8G07350)-RELATED"/>
    <property type="match status" value="1"/>
</dbReference>
<feature type="domain" description="Cupin type-2" evidence="1">
    <location>
        <begin position="63"/>
        <end position="123"/>
    </location>
</feature>
<organism evidence="2 3">
    <name type="scientific">Micromonospora polyrhachis</name>
    <dbReference type="NCBI Taxonomy" id="1282883"/>
    <lineage>
        <taxon>Bacteria</taxon>
        <taxon>Bacillati</taxon>
        <taxon>Actinomycetota</taxon>
        <taxon>Actinomycetes</taxon>
        <taxon>Micromonosporales</taxon>
        <taxon>Micromonosporaceae</taxon>
        <taxon>Micromonospora</taxon>
    </lineage>
</organism>
<keyword evidence="3" id="KW-1185">Reference proteome</keyword>
<keyword evidence="2" id="KW-0413">Isomerase</keyword>
<dbReference type="RefSeq" id="WP_184536869.1">
    <property type="nucleotide sequence ID" value="NZ_JACHJW010000001.1"/>
</dbReference>
<dbReference type="AlphaFoldDB" id="A0A7W7SUI4"/>
<dbReference type="SUPFAM" id="SSF51182">
    <property type="entry name" value="RmlC-like cupins"/>
    <property type="match status" value="1"/>
</dbReference>
<dbReference type="EMBL" id="JACHJW010000001">
    <property type="protein sequence ID" value="MBB4961240.1"/>
    <property type="molecule type" value="Genomic_DNA"/>
</dbReference>
<dbReference type="Gene3D" id="2.60.120.10">
    <property type="entry name" value="Jelly Rolls"/>
    <property type="match status" value="1"/>
</dbReference>
<sequence length="165" mass="17833">MSYPPPRYLADSGTVSAVHRPATVEPDLTIGVKSKVGYLATGDTTDGEFGLYRWDMAGIPNTPGAHYHRTISESFFILAGTVSLYDGGKWIDATPGDFLYVPPGGVHAFSNNSGAPASMLVLFTPGAPRETYFEELAEIVASGRQLTAEGWTELYARHDQYAVEI</sequence>